<accession>A0A2K3LYC3</accession>
<dbReference type="Proteomes" id="UP000236291">
    <property type="component" value="Unassembled WGS sequence"/>
</dbReference>
<dbReference type="InterPro" id="IPR037231">
    <property type="entry name" value="NAP-like_sf"/>
</dbReference>
<protein>
    <submittedName>
        <fullName evidence="2">Uncharacterized protein</fullName>
    </submittedName>
</protein>
<evidence type="ECO:0000256" key="1">
    <source>
        <dbReference type="SAM" id="MobiDB-lite"/>
    </source>
</evidence>
<proteinExistence type="predicted"/>
<reference evidence="2 3" key="1">
    <citation type="journal article" date="2014" name="Am. J. Bot.">
        <title>Genome assembly and annotation for red clover (Trifolium pratense; Fabaceae).</title>
        <authorList>
            <person name="Istvanek J."/>
            <person name="Jaros M."/>
            <person name="Krenek A."/>
            <person name="Repkova J."/>
        </authorList>
    </citation>
    <scope>NUCLEOTIDE SEQUENCE [LARGE SCALE GENOMIC DNA]</scope>
    <source>
        <strain evidence="3">cv. Tatra</strain>
        <tissue evidence="2">Young leaves</tissue>
    </source>
</reference>
<dbReference type="AlphaFoldDB" id="A0A2K3LYC3"/>
<reference evidence="2 3" key="2">
    <citation type="journal article" date="2017" name="Front. Plant Sci.">
        <title>Gene Classification and Mining of Molecular Markers Useful in Red Clover (Trifolium pratense) Breeding.</title>
        <authorList>
            <person name="Istvanek J."/>
            <person name="Dluhosova J."/>
            <person name="Dluhos P."/>
            <person name="Patkova L."/>
            <person name="Nedelnik J."/>
            <person name="Repkova J."/>
        </authorList>
    </citation>
    <scope>NUCLEOTIDE SEQUENCE [LARGE SCALE GENOMIC DNA]</scope>
    <source>
        <strain evidence="3">cv. Tatra</strain>
        <tissue evidence="2">Young leaves</tissue>
    </source>
</reference>
<evidence type="ECO:0000313" key="2">
    <source>
        <dbReference type="EMBL" id="PNX83540.1"/>
    </source>
</evidence>
<dbReference type="SUPFAM" id="SSF143113">
    <property type="entry name" value="NAP-like"/>
    <property type="match status" value="1"/>
</dbReference>
<dbReference type="EMBL" id="ASHM01044344">
    <property type="protein sequence ID" value="PNX83540.1"/>
    <property type="molecule type" value="Genomic_DNA"/>
</dbReference>
<comment type="caution">
    <text evidence="2">The sequence shown here is derived from an EMBL/GenBank/DDBJ whole genome shotgun (WGS) entry which is preliminary data.</text>
</comment>
<name>A0A2K3LYC3_TRIPR</name>
<sequence length="97" mass="11548">MKENQYQTYPDAETSSNDSSDSHWSFFKWFHTTTEDIRRINEDMIAFIIRDEIHPNPLSVYDFKGKSADRSVIKQLNLDDVEYDSTDSEVYSRGRWE</sequence>
<dbReference type="Gene3D" id="3.30.1120.90">
    <property type="entry name" value="Nucleosome assembly protein"/>
    <property type="match status" value="1"/>
</dbReference>
<organism evidence="2 3">
    <name type="scientific">Trifolium pratense</name>
    <name type="common">Red clover</name>
    <dbReference type="NCBI Taxonomy" id="57577"/>
    <lineage>
        <taxon>Eukaryota</taxon>
        <taxon>Viridiplantae</taxon>
        <taxon>Streptophyta</taxon>
        <taxon>Embryophyta</taxon>
        <taxon>Tracheophyta</taxon>
        <taxon>Spermatophyta</taxon>
        <taxon>Magnoliopsida</taxon>
        <taxon>eudicotyledons</taxon>
        <taxon>Gunneridae</taxon>
        <taxon>Pentapetalae</taxon>
        <taxon>rosids</taxon>
        <taxon>fabids</taxon>
        <taxon>Fabales</taxon>
        <taxon>Fabaceae</taxon>
        <taxon>Papilionoideae</taxon>
        <taxon>50 kb inversion clade</taxon>
        <taxon>NPAAA clade</taxon>
        <taxon>Hologalegina</taxon>
        <taxon>IRL clade</taxon>
        <taxon>Trifolieae</taxon>
        <taxon>Trifolium</taxon>
    </lineage>
</organism>
<feature type="region of interest" description="Disordered" evidence="1">
    <location>
        <begin position="1"/>
        <end position="23"/>
    </location>
</feature>
<gene>
    <name evidence="2" type="ORF">L195_g039584</name>
</gene>
<evidence type="ECO:0000313" key="3">
    <source>
        <dbReference type="Proteomes" id="UP000236291"/>
    </source>
</evidence>